<dbReference type="InterPro" id="IPR007922">
    <property type="entry name" value="DciA-like"/>
</dbReference>
<gene>
    <name evidence="2" type="ORF">DFP88_102443</name>
</gene>
<protein>
    <submittedName>
        <fullName evidence="2">Uncharacterized protein</fullName>
    </submittedName>
</protein>
<proteinExistence type="predicted"/>
<name>A0A318SS39_9RHOB</name>
<feature type="region of interest" description="Disordered" evidence="1">
    <location>
        <begin position="173"/>
        <end position="192"/>
    </location>
</feature>
<dbReference type="EMBL" id="QJTE01000002">
    <property type="protein sequence ID" value="PYE84640.1"/>
    <property type="molecule type" value="Genomic_DNA"/>
</dbReference>
<evidence type="ECO:0000313" key="3">
    <source>
        <dbReference type="Proteomes" id="UP000248311"/>
    </source>
</evidence>
<keyword evidence="3" id="KW-1185">Reference proteome</keyword>
<reference evidence="2 3" key="1">
    <citation type="submission" date="2018-06" db="EMBL/GenBank/DDBJ databases">
        <title>Genomic Encyclopedia of Type Strains, Phase III (KMG-III): the genomes of soil and plant-associated and newly described type strains.</title>
        <authorList>
            <person name="Whitman W."/>
        </authorList>
    </citation>
    <scope>NUCLEOTIDE SEQUENCE [LARGE SCALE GENOMIC DNA]</scope>
    <source>
        <strain evidence="2 3">CECT 9025</strain>
    </source>
</reference>
<comment type="caution">
    <text evidence="2">The sequence shown here is derived from an EMBL/GenBank/DDBJ whole genome shotgun (WGS) entry which is preliminary data.</text>
</comment>
<sequence length="192" mass="20321">MKPSRGPTTRGFARASSLLEKRIRSAGEARGFAVTRLLTHWPEIAGEAVAAVARPVKIGYGGGRGKAAPLGATLTLLTSGAQAPMLQMQLEQIKERVNACYGYRAIAHVRLTQTAPEGFEGFAEAQAPFAGAQKAPAMPPQQAERRAADIAQGTQNTELRLALEALAANVLTKHGPARRGQAADDIDQKDLT</sequence>
<dbReference type="PIRSF" id="PIRSF032064">
    <property type="entry name" value="UCP032064"/>
    <property type="match status" value="1"/>
</dbReference>
<dbReference type="InterPro" id="IPR010593">
    <property type="entry name" value="DUF1159"/>
</dbReference>
<accession>A0A318SS39</accession>
<evidence type="ECO:0000313" key="2">
    <source>
        <dbReference type="EMBL" id="PYE84640.1"/>
    </source>
</evidence>
<dbReference type="Pfam" id="PF05258">
    <property type="entry name" value="DciA"/>
    <property type="match status" value="1"/>
</dbReference>
<dbReference type="OrthoDB" id="7160947at2"/>
<dbReference type="AlphaFoldDB" id="A0A318SS39"/>
<dbReference type="RefSeq" id="WP_110813715.1">
    <property type="nucleotide sequence ID" value="NZ_QJTE01000002.1"/>
</dbReference>
<organism evidence="2 3">
    <name type="scientific">Pseudoroseicyclus aestuarii</name>
    <dbReference type="NCBI Taxonomy" id="1795041"/>
    <lineage>
        <taxon>Bacteria</taxon>
        <taxon>Pseudomonadati</taxon>
        <taxon>Pseudomonadota</taxon>
        <taxon>Alphaproteobacteria</taxon>
        <taxon>Rhodobacterales</taxon>
        <taxon>Paracoccaceae</taxon>
        <taxon>Pseudoroseicyclus</taxon>
    </lineage>
</organism>
<dbReference type="Proteomes" id="UP000248311">
    <property type="component" value="Unassembled WGS sequence"/>
</dbReference>
<evidence type="ECO:0000256" key="1">
    <source>
        <dbReference type="SAM" id="MobiDB-lite"/>
    </source>
</evidence>